<comment type="similarity">
    <text evidence="4">Belongs to the class-IV pyridoxal-phosphate-dependent aminotransferase family.</text>
</comment>
<evidence type="ECO:0000256" key="6">
    <source>
        <dbReference type="ARBA" id="ARBA00048212"/>
    </source>
</evidence>
<comment type="pathway">
    <text evidence="1">Amino-acid biosynthesis; L-isoleucine biosynthesis; L-isoleucine from 2-oxobutanoate: step 4/4.</text>
</comment>
<evidence type="ECO:0000256" key="8">
    <source>
        <dbReference type="ARBA" id="ARBA00049229"/>
    </source>
</evidence>
<keyword evidence="10" id="KW-1185">Reference proteome</keyword>
<dbReference type="AlphaFoldDB" id="A0A173M9E1"/>
<evidence type="ECO:0000256" key="1">
    <source>
        <dbReference type="ARBA" id="ARBA00004824"/>
    </source>
</evidence>
<sequence>MQQPEYLIYNGVLQQAGQGFISPDYRGFKFGDGLFETMKLVNGELALKQFHFERLFASMLQLGFVVPDFFTPSYLDSLVKQLAVANGHWQHARVRVTVFRGEGGLYGVVDHLPHTIIQTWEQPPATGLNEHGLVVGIFRDAVKAADRFSSIKSSNYQCYALAAMWANEQQLDDALLLNAWGRVADATIANVFVVHEGVVKTPPLDEGGINGVMRRYLLAAIRGEGRQVQEVPVTEEILAEASELFLTNALSGIRWVKSLGNNTYQRHLSTLLYNQSINARLW</sequence>
<evidence type="ECO:0000256" key="7">
    <source>
        <dbReference type="ARBA" id="ARBA00048798"/>
    </source>
</evidence>
<keyword evidence="9" id="KW-0032">Aminotransferase</keyword>
<dbReference type="EMBL" id="FTOR01000004">
    <property type="protein sequence ID" value="SIT15154.1"/>
    <property type="molecule type" value="Genomic_DNA"/>
</dbReference>
<dbReference type="PANTHER" id="PTHR42743:SF11">
    <property type="entry name" value="AMINODEOXYCHORISMATE LYASE"/>
    <property type="match status" value="1"/>
</dbReference>
<evidence type="ECO:0000313" key="10">
    <source>
        <dbReference type="Proteomes" id="UP000186917"/>
    </source>
</evidence>
<comment type="catalytic activity">
    <reaction evidence="8">
        <text>L-leucine + 2-oxoglutarate = 4-methyl-2-oxopentanoate + L-glutamate</text>
        <dbReference type="Rhea" id="RHEA:18321"/>
        <dbReference type="ChEBI" id="CHEBI:16810"/>
        <dbReference type="ChEBI" id="CHEBI:17865"/>
        <dbReference type="ChEBI" id="CHEBI:29985"/>
        <dbReference type="ChEBI" id="CHEBI:57427"/>
        <dbReference type="EC" id="2.6.1.42"/>
    </reaction>
</comment>
<dbReference type="GO" id="GO:0046394">
    <property type="term" value="P:carboxylic acid biosynthetic process"/>
    <property type="evidence" value="ECO:0007669"/>
    <property type="project" value="UniProtKB-ARBA"/>
</dbReference>
<evidence type="ECO:0000256" key="4">
    <source>
        <dbReference type="ARBA" id="ARBA00009320"/>
    </source>
</evidence>
<name>A0A173M9E1_9BACT</name>
<accession>A0A173M9E1</accession>
<dbReference type="KEGG" id="fln:FLA_0110"/>
<dbReference type="Gene3D" id="3.20.10.10">
    <property type="entry name" value="D-amino Acid Aminotransferase, subunit A, domain 2"/>
    <property type="match status" value="1"/>
</dbReference>
<dbReference type="EC" id="2.6.1.42" evidence="5"/>
<dbReference type="RefSeq" id="WP_076379488.1">
    <property type="nucleotide sequence ID" value="NZ_AP017422.1"/>
</dbReference>
<dbReference type="InterPro" id="IPR043132">
    <property type="entry name" value="BCAT-like_C"/>
</dbReference>
<comment type="pathway">
    <text evidence="2">Amino-acid biosynthesis; L-valine biosynthesis; L-valine from pyruvate: step 4/4.</text>
</comment>
<evidence type="ECO:0000256" key="2">
    <source>
        <dbReference type="ARBA" id="ARBA00004931"/>
    </source>
</evidence>
<dbReference type="GO" id="GO:0004084">
    <property type="term" value="F:branched-chain-amino-acid transaminase activity"/>
    <property type="evidence" value="ECO:0007669"/>
    <property type="project" value="UniProtKB-EC"/>
</dbReference>
<dbReference type="Gene3D" id="3.30.470.10">
    <property type="match status" value="1"/>
</dbReference>
<dbReference type="InterPro" id="IPR050571">
    <property type="entry name" value="Class-IV_PLP-Dep_Aminotrnsfr"/>
</dbReference>
<comment type="catalytic activity">
    <reaction evidence="6">
        <text>L-valine + 2-oxoglutarate = 3-methyl-2-oxobutanoate + L-glutamate</text>
        <dbReference type="Rhea" id="RHEA:24813"/>
        <dbReference type="ChEBI" id="CHEBI:11851"/>
        <dbReference type="ChEBI" id="CHEBI:16810"/>
        <dbReference type="ChEBI" id="CHEBI:29985"/>
        <dbReference type="ChEBI" id="CHEBI:57762"/>
        <dbReference type="EC" id="2.6.1.42"/>
    </reaction>
</comment>
<dbReference type="OrthoDB" id="9805628at2"/>
<organism evidence="9 10">
    <name type="scientific">Filimonas lacunae</name>
    <dbReference type="NCBI Taxonomy" id="477680"/>
    <lineage>
        <taxon>Bacteria</taxon>
        <taxon>Pseudomonadati</taxon>
        <taxon>Bacteroidota</taxon>
        <taxon>Chitinophagia</taxon>
        <taxon>Chitinophagales</taxon>
        <taxon>Chitinophagaceae</taxon>
        <taxon>Filimonas</taxon>
    </lineage>
</organism>
<dbReference type="InterPro" id="IPR036038">
    <property type="entry name" value="Aminotransferase-like"/>
</dbReference>
<comment type="pathway">
    <text evidence="3">Amino-acid biosynthesis; L-leucine biosynthesis; L-leucine from 3-methyl-2-oxobutanoate: step 4/4.</text>
</comment>
<dbReference type="STRING" id="477680.SAMN05421788_104135"/>
<dbReference type="Proteomes" id="UP000186917">
    <property type="component" value="Unassembled WGS sequence"/>
</dbReference>
<evidence type="ECO:0000313" key="9">
    <source>
        <dbReference type="EMBL" id="SIT15154.1"/>
    </source>
</evidence>
<dbReference type="InterPro" id="IPR001544">
    <property type="entry name" value="Aminotrans_IV"/>
</dbReference>
<dbReference type="Pfam" id="PF01063">
    <property type="entry name" value="Aminotran_4"/>
    <property type="match status" value="1"/>
</dbReference>
<evidence type="ECO:0000256" key="5">
    <source>
        <dbReference type="ARBA" id="ARBA00013053"/>
    </source>
</evidence>
<evidence type="ECO:0000256" key="3">
    <source>
        <dbReference type="ARBA" id="ARBA00005072"/>
    </source>
</evidence>
<reference evidence="10" key="1">
    <citation type="submission" date="2017-01" db="EMBL/GenBank/DDBJ databases">
        <authorList>
            <person name="Varghese N."/>
            <person name="Submissions S."/>
        </authorList>
    </citation>
    <scope>NUCLEOTIDE SEQUENCE [LARGE SCALE GENOMIC DNA]</scope>
    <source>
        <strain evidence="10">DSM 21054</strain>
    </source>
</reference>
<comment type="catalytic activity">
    <reaction evidence="7">
        <text>L-isoleucine + 2-oxoglutarate = (S)-3-methyl-2-oxopentanoate + L-glutamate</text>
        <dbReference type="Rhea" id="RHEA:24801"/>
        <dbReference type="ChEBI" id="CHEBI:16810"/>
        <dbReference type="ChEBI" id="CHEBI:29985"/>
        <dbReference type="ChEBI" id="CHEBI:35146"/>
        <dbReference type="ChEBI" id="CHEBI:58045"/>
        <dbReference type="EC" id="2.6.1.42"/>
    </reaction>
</comment>
<dbReference type="InterPro" id="IPR043131">
    <property type="entry name" value="BCAT-like_N"/>
</dbReference>
<protein>
    <recommendedName>
        <fullName evidence="5">branched-chain-amino-acid transaminase</fullName>
        <ecNumber evidence="5">2.6.1.42</ecNumber>
    </recommendedName>
</protein>
<keyword evidence="9" id="KW-0808">Transferase</keyword>
<dbReference type="PANTHER" id="PTHR42743">
    <property type="entry name" value="AMINO-ACID AMINOTRANSFERASE"/>
    <property type="match status" value="1"/>
</dbReference>
<gene>
    <name evidence="9" type="ORF">SAMN05421788_104135</name>
</gene>
<proteinExistence type="inferred from homology"/>
<dbReference type="SUPFAM" id="SSF56752">
    <property type="entry name" value="D-aminoacid aminotransferase-like PLP-dependent enzymes"/>
    <property type="match status" value="1"/>
</dbReference>